<protein>
    <submittedName>
        <fullName evidence="1">36862_t:CDS:1</fullName>
    </submittedName>
</protein>
<feature type="non-terminal residue" evidence="1">
    <location>
        <position position="1"/>
    </location>
</feature>
<evidence type="ECO:0000313" key="1">
    <source>
        <dbReference type="EMBL" id="CAG8827539.1"/>
    </source>
</evidence>
<proteinExistence type="predicted"/>
<evidence type="ECO:0000313" key="2">
    <source>
        <dbReference type="Proteomes" id="UP000789901"/>
    </source>
</evidence>
<keyword evidence="2" id="KW-1185">Reference proteome</keyword>
<accession>A0ABN7WCT6</accession>
<comment type="caution">
    <text evidence="1">The sequence shown here is derived from an EMBL/GenBank/DDBJ whole genome shotgun (WGS) entry which is preliminary data.</text>
</comment>
<organism evidence="1 2">
    <name type="scientific">Gigaspora margarita</name>
    <dbReference type="NCBI Taxonomy" id="4874"/>
    <lineage>
        <taxon>Eukaryota</taxon>
        <taxon>Fungi</taxon>
        <taxon>Fungi incertae sedis</taxon>
        <taxon>Mucoromycota</taxon>
        <taxon>Glomeromycotina</taxon>
        <taxon>Glomeromycetes</taxon>
        <taxon>Diversisporales</taxon>
        <taxon>Gigasporaceae</taxon>
        <taxon>Gigaspora</taxon>
    </lineage>
</organism>
<dbReference type="Proteomes" id="UP000789901">
    <property type="component" value="Unassembled WGS sequence"/>
</dbReference>
<dbReference type="EMBL" id="CAJVQB010039618">
    <property type="protein sequence ID" value="CAG8827539.1"/>
    <property type="molecule type" value="Genomic_DNA"/>
</dbReference>
<sequence length="89" mass="9978">FDITTKIFCATTNGGSNLVLIPIKSSIKIKQNLVKAISFSLSIIQDFRELEKLVGVSEAIPIIRHNKNFNKYKLLLQKDADLQAATQFL</sequence>
<gene>
    <name evidence="1" type="ORF">GMARGA_LOCUS29438</name>
</gene>
<name>A0ABN7WCT6_GIGMA</name>
<reference evidence="1 2" key="1">
    <citation type="submission" date="2021-06" db="EMBL/GenBank/DDBJ databases">
        <authorList>
            <person name="Kallberg Y."/>
            <person name="Tangrot J."/>
            <person name="Rosling A."/>
        </authorList>
    </citation>
    <scope>NUCLEOTIDE SEQUENCE [LARGE SCALE GENOMIC DNA]</scope>
    <source>
        <strain evidence="1 2">120-4 pot B 10/14</strain>
    </source>
</reference>